<dbReference type="RefSeq" id="WP_213494217.1">
    <property type="nucleotide sequence ID" value="NZ_CP074694.1"/>
</dbReference>
<name>A0A8E6B289_9BACT</name>
<accession>A0A8E6B289</accession>
<keyword evidence="2" id="KW-1185">Reference proteome</keyword>
<dbReference type="Proteomes" id="UP000676194">
    <property type="component" value="Chromosome"/>
</dbReference>
<evidence type="ECO:0000313" key="1">
    <source>
        <dbReference type="EMBL" id="QVL30346.1"/>
    </source>
</evidence>
<dbReference type="KEGG" id="tsph:KIH39_15965"/>
<evidence type="ECO:0008006" key="3">
    <source>
        <dbReference type="Google" id="ProtNLM"/>
    </source>
</evidence>
<dbReference type="EMBL" id="CP074694">
    <property type="protein sequence ID" value="QVL30346.1"/>
    <property type="molecule type" value="Genomic_DNA"/>
</dbReference>
<evidence type="ECO:0000313" key="2">
    <source>
        <dbReference type="Proteomes" id="UP000676194"/>
    </source>
</evidence>
<organism evidence="1 2">
    <name type="scientific">Telmatocola sphagniphila</name>
    <dbReference type="NCBI Taxonomy" id="1123043"/>
    <lineage>
        <taxon>Bacteria</taxon>
        <taxon>Pseudomonadati</taxon>
        <taxon>Planctomycetota</taxon>
        <taxon>Planctomycetia</taxon>
        <taxon>Gemmatales</taxon>
        <taxon>Gemmataceae</taxon>
    </lineage>
</organism>
<reference evidence="1" key="1">
    <citation type="submission" date="2021-05" db="EMBL/GenBank/DDBJ databases">
        <title>Complete genome sequence of the cellulolytic planctomycete Telmatocola sphagniphila SP2T and characterization of the first cellulase from planctomycetes.</title>
        <authorList>
            <person name="Rakitin A.L."/>
            <person name="Beletsky A.V."/>
            <person name="Naumoff D.G."/>
            <person name="Kulichevskaya I.S."/>
            <person name="Mardanov A.V."/>
            <person name="Ravin N.V."/>
            <person name="Dedysh S.N."/>
        </authorList>
    </citation>
    <scope>NUCLEOTIDE SEQUENCE</scope>
    <source>
        <strain evidence="1">SP2T</strain>
    </source>
</reference>
<proteinExistence type="predicted"/>
<protein>
    <recommendedName>
        <fullName evidence="3">Transposase</fullName>
    </recommendedName>
</protein>
<sequence>MPVSPVAARIARVGGCVRVEAWKVSVKETLQTSKVRKDAFHSTVTETVASRNAIEQVFKDVKEVWRAGQQQLRNLHANIGAFHMNLWMMTLTELWAWNQPQRKLVDRADRPWDNQPRRPSHNDRRKSLLKLILQEEFRALPQNGPGTRKYKKAVKRLFLMACSA</sequence>
<dbReference type="AlphaFoldDB" id="A0A8E6B289"/>
<gene>
    <name evidence="1" type="ORF">KIH39_15965</name>
</gene>